<evidence type="ECO:0000256" key="2">
    <source>
        <dbReference type="SAM" id="Phobius"/>
    </source>
</evidence>
<feature type="transmembrane region" description="Helical" evidence="2">
    <location>
        <begin position="420"/>
        <end position="440"/>
    </location>
</feature>
<gene>
    <name evidence="3" type="ORF">J2S43_001317</name>
</gene>
<keyword evidence="2" id="KW-0812">Transmembrane</keyword>
<organism evidence="3 4">
    <name type="scientific">Catenuloplanes nepalensis</name>
    <dbReference type="NCBI Taxonomy" id="587533"/>
    <lineage>
        <taxon>Bacteria</taxon>
        <taxon>Bacillati</taxon>
        <taxon>Actinomycetota</taxon>
        <taxon>Actinomycetes</taxon>
        <taxon>Micromonosporales</taxon>
        <taxon>Micromonosporaceae</taxon>
        <taxon>Catenuloplanes</taxon>
    </lineage>
</organism>
<keyword evidence="4" id="KW-1185">Reference proteome</keyword>
<dbReference type="EMBL" id="JAUSRA010000001">
    <property type="protein sequence ID" value="MDP9792805.1"/>
    <property type="molecule type" value="Genomic_DNA"/>
</dbReference>
<proteinExistence type="predicted"/>
<keyword evidence="2" id="KW-0472">Membrane</keyword>
<comment type="caution">
    <text evidence="3">The sequence shown here is derived from an EMBL/GenBank/DDBJ whole genome shotgun (WGS) entry which is preliminary data.</text>
</comment>
<sequence length="461" mass="46930">MGRRWPESGTWVVVPTSPTADWALVAAVLAAATPARVAVIATGVTAPPPERLLAHVASWAELHDGGTQPLRLADALRIVDAFSGTHDLVLVAGAAGLTAPTGRNGWTTADLAAALGAPAVVVVGDDPRGVNYTTVEALEARGLASALVTVGTAPERLPAEPDGRIPADVPELDAVIARGFLDPKLRAGSGLTRIGPETPAEPATAPAAWPARGQWTVAPVPATAGWEPAVTALAAASTARVAVVAIGVTGPPAPRPAAHLATWVAVRDGARQPLRRQDAVRVSDALARTHEVVLIVGADERAGWSLADLAATLGAPVVLVAGAQTTGDRLAAARGEIEERGLTSAVIAVGDVALAGPFAGRVPDDAGELTAETARELLDPILHATRAAVPPPPSARRRPRPPARRRPAAPPRSRAGGARIVLLLVAVFAIMSLSVVGLAFCNRTVVAPTGPAPTADLRDVP</sequence>
<dbReference type="Gene3D" id="3.40.50.300">
    <property type="entry name" value="P-loop containing nucleotide triphosphate hydrolases"/>
    <property type="match status" value="1"/>
</dbReference>
<dbReference type="InterPro" id="IPR027417">
    <property type="entry name" value="P-loop_NTPase"/>
</dbReference>
<dbReference type="Proteomes" id="UP001240984">
    <property type="component" value="Unassembled WGS sequence"/>
</dbReference>
<name>A0ABT9MN34_9ACTN</name>
<dbReference type="SUPFAM" id="SSF52540">
    <property type="entry name" value="P-loop containing nucleoside triphosphate hydrolases"/>
    <property type="match status" value="1"/>
</dbReference>
<protein>
    <submittedName>
        <fullName evidence="3">Dethiobiotin synthetase</fullName>
    </submittedName>
</protein>
<dbReference type="RefSeq" id="WP_306827690.1">
    <property type="nucleotide sequence ID" value="NZ_JAUSRA010000001.1"/>
</dbReference>
<reference evidence="3 4" key="1">
    <citation type="submission" date="2023-07" db="EMBL/GenBank/DDBJ databases">
        <title>Sequencing the genomes of 1000 actinobacteria strains.</title>
        <authorList>
            <person name="Klenk H.-P."/>
        </authorList>
    </citation>
    <scope>NUCLEOTIDE SEQUENCE [LARGE SCALE GENOMIC DNA]</scope>
    <source>
        <strain evidence="3 4">DSM 44710</strain>
    </source>
</reference>
<feature type="compositionally biased region" description="Basic residues" evidence="1">
    <location>
        <begin position="395"/>
        <end position="407"/>
    </location>
</feature>
<evidence type="ECO:0000313" key="3">
    <source>
        <dbReference type="EMBL" id="MDP9792805.1"/>
    </source>
</evidence>
<accession>A0ABT9MN34</accession>
<evidence type="ECO:0000256" key="1">
    <source>
        <dbReference type="SAM" id="MobiDB-lite"/>
    </source>
</evidence>
<feature type="region of interest" description="Disordered" evidence="1">
    <location>
        <begin position="385"/>
        <end position="413"/>
    </location>
</feature>
<evidence type="ECO:0000313" key="4">
    <source>
        <dbReference type="Proteomes" id="UP001240984"/>
    </source>
</evidence>
<keyword evidence="2" id="KW-1133">Transmembrane helix</keyword>